<feature type="region of interest" description="Disordered" evidence="1">
    <location>
        <begin position="94"/>
        <end position="114"/>
    </location>
</feature>
<organism evidence="2 3">
    <name type="scientific">Byssothecium circinans</name>
    <dbReference type="NCBI Taxonomy" id="147558"/>
    <lineage>
        <taxon>Eukaryota</taxon>
        <taxon>Fungi</taxon>
        <taxon>Dikarya</taxon>
        <taxon>Ascomycota</taxon>
        <taxon>Pezizomycotina</taxon>
        <taxon>Dothideomycetes</taxon>
        <taxon>Pleosporomycetidae</taxon>
        <taxon>Pleosporales</taxon>
        <taxon>Massarineae</taxon>
        <taxon>Massarinaceae</taxon>
        <taxon>Byssothecium</taxon>
    </lineage>
</organism>
<evidence type="ECO:0000313" key="3">
    <source>
        <dbReference type="Proteomes" id="UP000800035"/>
    </source>
</evidence>
<name>A0A6A5U0X7_9PLEO</name>
<evidence type="ECO:0000256" key="1">
    <source>
        <dbReference type="SAM" id="MobiDB-lite"/>
    </source>
</evidence>
<dbReference type="OrthoDB" id="3770722at2759"/>
<dbReference type="AlphaFoldDB" id="A0A6A5U0X7"/>
<keyword evidence="3" id="KW-1185">Reference proteome</keyword>
<accession>A0A6A5U0X7</accession>
<dbReference type="Proteomes" id="UP000800035">
    <property type="component" value="Unassembled WGS sequence"/>
</dbReference>
<feature type="region of interest" description="Disordered" evidence="1">
    <location>
        <begin position="1"/>
        <end position="24"/>
    </location>
</feature>
<protein>
    <submittedName>
        <fullName evidence="2">Uncharacterized protein</fullName>
    </submittedName>
</protein>
<sequence>MPAFNFPGSGMLLDLDESPPGSPARTRRFAAEFPLHAATMDPDAVAERLTGSMDMLTARQSVGVSMLSGAGAVLGRMRRPAESERQAYELEPERVPNFGPAQPEEPWSTGPRKPVTTLVSLLPPTQYKEKAEEERSDGYVSAQCAVLKFLEKNASDQLSPSLANKFTAAIDPKAGYPSAKEALRFCYYMRSQGFDTYARFPKGKGMQFFVATAETRGVAARDNLYWRQDPKSNYITEVRPSRHRPGRQAWQDEYAHLVYGTGGRAQQQGRVLRQLNFPAADEFVPWERADEEGDQGDDEAEAPEPNTADQENNPTAALLHQQVGDQP</sequence>
<proteinExistence type="predicted"/>
<gene>
    <name evidence="2" type="ORF">CC80DRAFT_27456</name>
</gene>
<feature type="region of interest" description="Disordered" evidence="1">
    <location>
        <begin position="282"/>
        <end position="327"/>
    </location>
</feature>
<reference evidence="2" key="1">
    <citation type="journal article" date="2020" name="Stud. Mycol.">
        <title>101 Dothideomycetes genomes: a test case for predicting lifestyles and emergence of pathogens.</title>
        <authorList>
            <person name="Haridas S."/>
            <person name="Albert R."/>
            <person name="Binder M."/>
            <person name="Bloem J."/>
            <person name="Labutti K."/>
            <person name="Salamov A."/>
            <person name="Andreopoulos B."/>
            <person name="Baker S."/>
            <person name="Barry K."/>
            <person name="Bills G."/>
            <person name="Bluhm B."/>
            <person name="Cannon C."/>
            <person name="Castanera R."/>
            <person name="Culley D."/>
            <person name="Daum C."/>
            <person name="Ezra D."/>
            <person name="Gonzalez J."/>
            <person name="Henrissat B."/>
            <person name="Kuo A."/>
            <person name="Liang C."/>
            <person name="Lipzen A."/>
            <person name="Lutzoni F."/>
            <person name="Magnuson J."/>
            <person name="Mondo S."/>
            <person name="Nolan M."/>
            <person name="Ohm R."/>
            <person name="Pangilinan J."/>
            <person name="Park H.-J."/>
            <person name="Ramirez L."/>
            <person name="Alfaro M."/>
            <person name="Sun H."/>
            <person name="Tritt A."/>
            <person name="Yoshinaga Y."/>
            <person name="Zwiers L.-H."/>
            <person name="Turgeon B."/>
            <person name="Goodwin S."/>
            <person name="Spatafora J."/>
            <person name="Crous P."/>
            <person name="Grigoriev I."/>
        </authorList>
    </citation>
    <scope>NUCLEOTIDE SEQUENCE</scope>
    <source>
        <strain evidence="2">CBS 675.92</strain>
    </source>
</reference>
<feature type="compositionally biased region" description="Acidic residues" evidence="1">
    <location>
        <begin position="289"/>
        <end position="302"/>
    </location>
</feature>
<dbReference type="EMBL" id="ML976987">
    <property type="protein sequence ID" value="KAF1958264.1"/>
    <property type="molecule type" value="Genomic_DNA"/>
</dbReference>
<evidence type="ECO:0000313" key="2">
    <source>
        <dbReference type="EMBL" id="KAF1958264.1"/>
    </source>
</evidence>